<protein>
    <submittedName>
        <fullName evidence="1">Uncharacterized protein</fullName>
    </submittedName>
</protein>
<name>A0A6G4HQY3_CLOBO</name>
<dbReference type="RefSeq" id="WP_139816386.1">
    <property type="nucleotide sequence ID" value="NZ_LFOX01000036.1"/>
</dbReference>
<gene>
    <name evidence="1" type="ORF">FDG29_06060</name>
</gene>
<organism evidence="1">
    <name type="scientific">Clostridium botulinum</name>
    <dbReference type="NCBI Taxonomy" id="1491"/>
    <lineage>
        <taxon>Bacteria</taxon>
        <taxon>Bacillati</taxon>
        <taxon>Bacillota</taxon>
        <taxon>Clostridia</taxon>
        <taxon>Eubacteriales</taxon>
        <taxon>Clostridiaceae</taxon>
        <taxon>Clostridium</taxon>
    </lineage>
</organism>
<dbReference type="AlphaFoldDB" id="A0A6G4HQY3"/>
<evidence type="ECO:0000313" key="1">
    <source>
        <dbReference type="EMBL" id="NFV15729.1"/>
    </source>
</evidence>
<comment type="caution">
    <text evidence="1">The sequence shown here is derived from an EMBL/GenBank/DDBJ whole genome shotgun (WGS) entry which is preliminary data.</text>
</comment>
<accession>A0A6G4HQY3</accession>
<proteinExistence type="predicted"/>
<dbReference type="EMBL" id="SXEU01000002">
    <property type="protein sequence ID" value="NFV15729.1"/>
    <property type="molecule type" value="Genomic_DNA"/>
</dbReference>
<reference evidence="1" key="1">
    <citation type="submission" date="2019-04" db="EMBL/GenBank/DDBJ databases">
        <title>Genome sequencing of Clostridium botulinum Groups I-IV and Clostridium butyricum.</title>
        <authorList>
            <person name="Brunt J."/>
            <person name="Van Vliet A.H.M."/>
            <person name="Stringer S.C."/>
            <person name="Carter A.T."/>
            <person name="Peck M.W."/>
        </authorList>
    </citation>
    <scope>NUCLEOTIDE SEQUENCE</scope>
    <source>
        <strain evidence="1">751/1</strain>
    </source>
</reference>
<sequence>MDSANGDVNTKKDDSGKGWLETLVTLGLIRIADWLSSFFRDCDGTAALDAIAVSSRTLHEWTQNTGSFTQERPYKAKTCRDSQYYVKWTITRL</sequence>